<comment type="caution">
    <text evidence="1">The sequence shown here is derived from an EMBL/GenBank/DDBJ whole genome shotgun (WGS) entry which is preliminary data.</text>
</comment>
<dbReference type="AlphaFoldDB" id="A0A943YYK9"/>
<reference evidence="1" key="1">
    <citation type="submission" date="2021-02" db="EMBL/GenBank/DDBJ databases">
        <title>Infant gut strain persistence is associated with maternal origin, phylogeny, and functional potential including surface adhesion and iron acquisition.</title>
        <authorList>
            <person name="Lou Y.C."/>
        </authorList>
    </citation>
    <scope>NUCLEOTIDE SEQUENCE</scope>
    <source>
        <strain evidence="1">L2_039_000G1_dasL2_039_000G1_concoct_11</strain>
    </source>
</reference>
<organism evidence="1 2">
    <name type="scientific">Slackia piriformis</name>
    <dbReference type="NCBI Taxonomy" id="626934"/>
    <lineage>
        <taxon>Bacteria</taxon>
        <taxon>Bacillati</taxon>
        <taxon>Actinomycetota</taxon>
        <taxon>Coriobacteriia</taxon>
        <taxon>Eggerthellales</taxon>
        <taxon>Eggerthellaceae</taxon>
        <taxon>Slackia</taxon>
    </lineage>
</organism>
<dbReference type="EMBL" id="JAGZSV010000182">
    <property type="protein sequence ID" value="MBS6941416.1"/>
    <property type="molecule type" value="Genomic_DNA"/>
</dbReference>
<protein>
    <submittedName>
        <fullName evidence="1">Uncharacterized protein</fullName>
    </submittedName>
</protein>
<name>A0A943YYK9_9ACTN</name>
<gene>
    <name evidence="1" type="ORF">KH142_08100</name>
</gene>
<accession>A0A943YYK9</accession>
<dbReference type="Proteomes" id="UP000727506">
    <property type="component" value="Unassembled WGS sequence"/>
</dbReference>
<evidence type="ECO:0000313" key="1">
    <source>
        <dbReference type="EMBL" id="MBS6941416.1"/>
    </source>
</evidence>
<proteinExistence type="predicted"/>
<sequence>MAFCWELRGCDEEMQSRCPHNVPGEPCPSDCNFSACDRPTHAVAQGLAILDNPEVDRSAAVKEVCRACSFFIEHGPVIDKEA</sequence>
<evidence type="ECO:0000313" key="2">
    <source>
        <dbReference type="Proteomes" id="UP000727506"/>
    </source>
</evidence>